<feature type="domain" description="BED-type" evidence="8">
    <location>
        <begin position="20"/>
        <end position="44"/>
    </location>
</feature>
<evidence type="ECO:0000256" key="1">
    <source>
        <dbReference type="ARBA" id="ARBA00004123"/>
    </source>
</evidence>
<feature type="region of interest" description="Disordered" evidence="7">
    <location>
        <begin position="685"/>
        <end position="767"/>
    </location>
</feature>
<evidence type="ECO:0000256" key="4">
    <source>
        <dbReference type="ARBA" id="ARBA00022833"/>
    </source>
</evidence>
<keyword evidence="6" id="KW-0539">Nucleus</keyword>
<gene>
    <name evidence="11" type="ORF">BRARA_H00495</name>
</gene>
<dbReference type="PANTHER" id="PTHR32166">
    <property type="entry name" value="OSJNBA0013A04.12 PROTEIN"/>
    <property type="match status" value="1"/>
</dbReference>
<evidence type="ECO:0000259" key="10">
    <source>
        <dbReference type="Pfam" id="PF05699"/>
    </source>
</evidence>
<dbReference type="InterPro" id="IPR012337">
    <property type="entry name" value="RNaseH-like_sf"/>
</dbReference>
<organism evidence="11 12">
    <name type="scientific">Brassica campestris</name>
    <name type="common">Field mustard</name>
    <dbReference type="NCBI Taxonomy" id="3711"/>
    <lineage>
        <taxon>Eukaryota</taxon>
        <taxon>Viridiplantae</taxon>
        <taxon>Streptophyta</taxon>
        <taxon>Embryophyta</taxon>
        <taxon>Tracheophyta</taxon>
        <taxon>Spermatophyta</taxon>
        <taxon>Magnoliopsida</taxon>
        <taxon>eudicotyledons</taxon>
        <taxon>Gunneridae</taxon>
        <taxon>Pentapetalae</taxon>
        <taxon>rosids</taxon>
        <taxon>malvids</taxon>
        <taxon>Brassicales</taxon>
        <taxon>Brassicaceae</taxon>
        <taxon>Brassiceae</taxon>
        <taxon>Brassica</taxon>
    </lineage>
</organism>
<feature type="compositionally biased region" description="Acidic residues" evidence="7">
    <location>
        <begin position="753"/>
        <end position="767"/>
    </location>
</feature>
<keyword evidence="5" id="KW-0238">DNA-binding</keyword>
<evidence type="ECO:0000313" key="12">
    <source>
        <dbReference type="Proteomes" id="UP000264353"/>
    </source>
</evidence>
<dbReference type="PANTHER" id="PTHR32166:SF122">
    <property type="entry name" value="OS09G0499600 PROTEIN"/>
    <property type="match status" value="1"/>
</dbReference>
<evidence type="ECO:0000256" key="5">
    <source>
        <dbReference type="ARBA" id="ARBA00023125"/>
    </source>
</evidence>
<dbReference type="InterPro" id="IPR007021">
    <property type="entry name" value="DUF659"/>
</dbReference>
<reference evidence="11 12" key="1">
    <citation type="submission" date="2018-06" db="EMBL/GenBank/DDBJ databases">
        <title>WGS assembly of Brassica rapa FPsc.</title>
        <authorList>
            <person name="Bowman J."/>
            <person name="Kohchi T."/>
            <person name="Yamato K."/>
            <person name="Jenkins J."/>
            <person name="Shu S."/>
            <person name="Ishizaki K."/>
            <person name="Yamaoka S."/>
            <person name="Nishihama R."/>
            <person name="Nakamura Y."/>
            <person name="Berger F."/>
            <person name="Adam C."/>
            <person name="Aki S."/>
            <person name="Althoff F."/>
            <person name="Araki T."/>
            <person name="Arteaga-Vazquez M."/>
            <person name="Balasubrmanian S."/>
            <person name="Bauer D."/>
            <person name="Boehm C."/>
            <person name="Briginshaw L."/>
            <person name="Caballero-Perez J."/>
            <person name="Catarino B."/>
            <person name="Chen F."/>
            <person name="Chiyoda S."/>
            <person name="Chovatia M."/>
            <person name="Davies K."/>
            <person name="Delmans M."/>
            <person name="Demura T."/>
            <person name="Dierschke T."/>
            <person name="Dolan L."/>
            <person name="Dorantes-Acosta A."/>
            <person name="Eklund D."/>
            <person name="Florent S."/>
            <person name="Flores-Sandoval E."/>
            <person name="Fujiyama A."/>
            <person name="Fukuzawa H."/>
            <person name="Galik B."/>
            <person name="Grimanelli D."/>
            <person name="Grimwood J."/>
            <person name="Grossniklaus U."/>
            <person name="Hamada T."/>
            <person name="Haseloff J."/>
            <person name="Hetherington A."/>
            <person name="Higo A."/>
            <person name="Hirakawa Y."/>
            <person name="Hundley H."/>
            <person name="Ikeda Y."/>
            <person name="Inoue K."/>
            <person name="Inoue S."/>
            <person name="Ishida S."/>
            <person name="Jia Q."/>
            <person name="Kakita M."/>
            <person name="Kanazawa T."/>
            <person name="Kawai Y."/>
            <person name="Kawashima T."/>
            <person name="Kennedy M."/>
            <person name="Kinose K."/>
            <person name="Kinoshita T."/>
            <person name="Kohara Y."/>
            <person name="Koide E."/>
            <person name="Komatsu K."/>
            <person name="Kopischke S."/>
            <person name="Kubo M."/>
            <person name="Kyozuka J."/>
            <person name="Lagercrantz U."/>
            <person name="Lin S."/>
            <person name="Lindquist E."/>
            <person name="Lipzen A."/>
            <person name="Lu C."/>
            <person name="Luna E."/>
            <person name="Martienssen R."/>
            <person name="Minamino N."/>
            <person name="Mizutani M."/>
            <person name="Mizutani M."/>
            <person name="Mochizuki N."/>
            <person name="Monte I."/>
            <person name="Mosher R."/>
            <person name="Nagasaki H."/>
            <person name="Nakagami H."/>
            <person name="Naramoto S."/>
            <person name="Nishitani K."/>
            <person name="Ohtani M."/>
            <person name="Okamoto T."/>
            <person name="Okumura M."/>
            <person name="Phillips J."/>
            <person name="Pollak B."/>
            <person name="Reinders A."/>
            <person name="Roevekamp M."/>
            <person name="Sano R."/>
            <person name="Sawa S."/>
            <person name="Schmid M."/>
            <person name="Shirakawa M."/>
            <person name="Solano R."/>
            <person name="Spunde A."/>
            <person name="Suetsugu N."/>
            <person name="Sugano S."/>
            <person name="Sugiyama A."/>
            <person name="Sun R."/>
            <person name="Suzuki Y."/>
            <person name="Takenaka M."/>
            <person name="Takezawa D."/>
            <person name="Tomogane H."/>
            <person name="Tsuzuki M."/>
            <person name="Ueda T."/>
            <person name="Umeda M."/>
            <person name="Ward J."/>
            <person name="Watanabe Y."/>
            <person name="Yazaki K."/>
            <person name="Yokoyama R."/>
            <person name="Yoshitake Y."/>
            <person name="Yotsui I."/>
            <person name="Zachgo S."/>
            <person name="Schmutz J."/>
        </authorList>
    </citation>
    <scope>NUCLEOTIDE SEQUENCE [LARGE SCALE GENOMIC DNA]</scope>
    <source>
        <strain evidence="12">cv. B-3</strain>
    </source>
</reference>
<evidence type="ECO:0000259" key="8">
    <source>
        <dbReference type="Pfam" id="PF02892"/>
    </source>
</evidence>
<keyword evidence="3" id="KW-0863">Zinc-finger</keyword>
<feature type="compositionally biased region" description="Acidic residues" evidence="7">
    <location>
        <begin position="734"/>
        <end position="744"/>
    </location>
</feature>
<feature type="domain" description="DUF659" evidence="9">
    <location>
        <begin position="187"/>
        <end position="335"/>
    </location>
</feature>
<dbReference type="AlphaFoldDB" id="A0A397Y846"/>
<dbReference type="Proteomes" id="UP000264353">
    <property type="component" value="Chromosome A8"/>
</dbReference>
<keyword evidence="2" id="KW-0479">Metal-binding</keyword>
<dbReference type="InterPro" id="IPR008906">
    <property type="entry name" value="HATC_C_dom"/>
</dbReference>
<dbReference type="GO" id="GO:0046983">
    <property type="term" value="F:protein dimerization activity"/>
    <property type="evidence" value="ECO:0007669"/>
    <property type="project" value="InterPro"/>
</dbReference>
<accession>A0A397Y846</accession>
<dbReference type="GO" id="GO:0003677">
    <property type="term" value="F:DNA binding"/>
    <property type="evidence" value="ECO:0007669"/>
    <property type="project" value="UniProtKB-KW"/>
</dbReference>
<dbReference type="SUPFAM" id="SSF53098">
    <property type="entry name" value="Ribonuclease H-like"/>
    <property type="match status" value="1"/>
</dbReference>
<proteinExistence type="predicted"/>
<dbReference type="Pfam" id="PF02892">
    <property type="entry name" value="zf-BED"/>
    <property type="match status" value="1"/>
</dbReference>
<evidence type="ECO:0000256" key="2">
    <source>
        <dbReference type="ARBA" id="ARBA00022723"/>
    </source>
</evidence>
<protein>
    <recommendedName>
        <fullName evidence="13">BED-type domain-containing protein</fullName>
    </recommendedName>
</protein>
<name>A0A397Y846_BRACM</name>
<feature type="region of interest" description="Disordered" evidence="7">
    <location>
        <begin position="90"/>
        <end position="121"/>
    </location>
</feature>
<dbReference type="GO" id="GO:0008270">
    <property type="term" value="F:zinc ion binding"/>
    <property type="evidence" value="ECO:0007669"/>
    <property type="project" value="UniProtKB-KW"/>
</dbReference>
<feature type="domain" description="HAT C-terminal dimerisation" evidence="10">
    <location>
        <begin position="564"/>
        <end position="628"/>
    </location>
</feature>
<dbReference type="Pfam" id="PF04937">
    <property type="entry name" value="DUF659"/>
    <property type="match status" value="1"/>
</dbReference>
<keyword evidence="4" id="KW-0862">Zinc</keyword>
<dbReference type="EMBL" id="CM010635">
    <property type="protein sequence ID" value="RID49715.1"/>
    <property type="molecule type" value="Genomic_DNA"/>
</dbReference>
<evidence type="ECO:0000256" key="6">
    <source>
        <dbReference type="ARBA" id="ARBA00023242"/>
    </source>
</evidence>
<sequence>MASSDLKRPPKRLKTNAKRGTNKWTCIFCRKETNGGVSRLKHHLIGDSTSVIRCPTCPEHVRIELRDYAIKKAEERAAQAMRYEPVLNDIDGEDVEGEPKQKANTNKRKKRGPLDRFVTSTPPDILKGRKDMKRVFGACDKELREKVCAGIARWFYDAGIPFNAVTYDSFKEMTQFIGQYGMGLKPPSMHELRVPLLQREVANTHTMLLQHKNEWAAKGCSIMSDGWRDSVVQKDIVNFLVNSPKGSVFMKSKEVSEVVKDATMLFKLLDEMVEEVGEKNVVQVITDNASNYVKAGKLLEAKRPNLYWTPCAAHCLDLMLEDIGKLEPVKNALKKCIFMNGYIYCRVPLVNMMRRFTDQHNLHRPAVTRFATSFITMSQFHIQQSNLKKMVTSDDWNKSKWPREAGAKKLKQYILQESFWRNVSYALKLTGPLVKVLRMVDGDKKPAMGYIYAAMDRAKEAIARSFKMKQEKYENVFEIIDRRWNCQLHQPLHAAGYFLNPAIHYANPEDVCCEEVVTGLYNCINRLVPDSEIQDKVMLELDMFKNAAGLFGHNMAIRQREMKAPADWWSTYGSSAPNLRDFAVKVLSLTCSASGCERNWGVFELLHTKRRNRLAQHRLNDMVFVKYNRALQRRMKRSDATDPIILEEIDESNEWLMGRMDGTSDNDELDDHVFENEDLTWTAVSEATGAEEPTYSTRGTKASAAEKGKGIASSSTQTRDKRSGPGPSVLSIVDIDEDEPEIDLELQAGGFGQDEEWEFPDDSETEF</sequence>
<comment type="subcellular location">
    <subcellularLocation>
        <location evidence="1">Nucleus</location>
    </subcellularLocation>
</comment>
<evidence type="ECO:0000259" key="9">
    <source>
        <dbReference type="Pfam" id="PF04937"/>
    </source>
</evidence>
<evidence type="ECO:0000256" key="7">
    <source>
        <dbReference type="SAM" id="MobiDB-lite"/>
    </source>
</evidence>
<evidence type="ECO:0008006" key="13">
    <source>
        <dbReference type="Google" id="ProtNLM"/>
    </source>
</evidence>
<evidence type="ECO:0000313" key="11">
    <source>
        <dbReference type="EMBL" id="RID49715.1"/>
    </source>
</evidence>
<dbReference type="Pfam" id="PF05699">
    <property type="entry name" value="Dimer_Tnp_hAT"/>
    <property type="match status" value="1"/>
</dbReference>
<dbReference type="GO" id="GO:0005634">
    <property type="term" value="C:nucleus"/>
    <property type="evidence" value="ECO:0007669"/>
    <property type="project" value="UniProtKB-SubCell"/>
</dbReference>
<dbReference type="InterPro" id="IPR003656">
    <property type="entry name" value="Znf_BED"/>
</dbReference>
<evidence type="ECO:0000256" key="3">
    <source>
        <dbReference type="ARBA" id="ARBA00022771"/>
    </source>
</evidence>